<feature type="non-terminal residue" evidence="1">
    <location>
        <position position="1"/>
    </location>
</feature>
<sequence length="38" mass="4305">YVAGGDGEIEFDEEEEIVTGDGVVVRRFWMTPRTADEE</sequence>
<name>A0A2I0HFG6_PUNGR</name>
<gene>
    <name evidence="1" type="ORF">CRG98_049503</name>
</gene>
<protein>
    <submittedName>
        <fullName evidence="1">Uncharacterized protein</fullName>
    </submittedName>
</protein>
<organism evidence="1 2">
    <name type="scientific">Punica granatum</name>
    <name type="common">Pomegranate</name>
    <dbReference type="NCBI Taxonomy" id="22663"/>
    <lineage>
        <taxon>Eukaryota</taxon>
        <taxon>Viridiplantae</taxon>
        <taxon>Streptophyta</taxon>
        <taxon>Embryophyta</taxon>
        <taxon>Tracheophyta</taxon>
        <taxon>Spermatophyta</taxon>
        <taxon>Magnoliopsida</taxon>
        <taxon>eudicotyledons</taxon>
        <taxon>Gunneridae</taxon>
        <taxon>Pentapetalae</taxon>
        <taxon>rosids</taxon>
        <taxon>malvids</taxon>
        <taxon>Myrtales</taxon>
        <taxon>Lythraceae</taxon>
        <taxon>Punica</taxon>
    </lineage>
</organism>
<evidence type="ECO:0000313" key="1">
    <source>
        <dbReference type="EMBL" id="PKI17934.1"/>
    </source>
</evidence>
<proteinExistence type="predicted"/>
<dbReference type="AlphaFoldDB" id="A0A2I0HFG6"/>
<accession>A0A2I0HFG6</accession>
<evidence type="ECO:0000313" key="2">
    <source>
        <dbReference type="Proteomes" id="UP000233551"/>
    </source>
</evidence>
<dbReference type="Proteomes" id="UP000233551">
    <property type="component" value="Unassembled WGS sequence"/>
</dbReference>
<reference evidence="1 2" key="1">
    <citation type="submission" date="2017-11" db="EMBL/GenBank/DDBJ databases">
        <title>De-novo sequencing of pomegranate (Punica granatum L.) genome.</title>
        <authorList>
            <person name="Akparov Z."/>
            <person name="Amiraslanov A."/>
            <person name="Hajiyeva S."/>
            <person name="Abbasov M."/>
            <person name="Kaur K."/>
            <person name="Hamwieh A."/>
            <person name="Solovyev V."/>
            <person name="Salamov A."/>
            <person name="Braich B."/>
            <person name="Kosarev P."/>
            <person name="Mahmoud A."/>
            <person name="Hajiyev E."/>
            <person name="Babayeva S."/>
            <person name="Izzatullayeva V."/>
            <person name="Mammadov A."/>
            <person name="Mammadov A."/>
            <person name="Sharifova S."/>
            <person name="Ojaghi J."/>
            <person name="Eynullazada K."/>
            <person name="Bayramov B."/>
            <person name="Abdulazimova A."/>
            <person name="Shahmuradov I."/>
        </authorList>
    </citation>
    <scope>NUCLEOTIDE SEQUENCE [LARGE SCALE GENOMIC DNA]</scope>
    <source>
        <strain evidence="2">cv. AG2017</strain>
        <tissue evidence="1">Leaf</tissue>
    </source>
</reference>
<comment type="caution">
    <text evidence="1">The sequence shown here is derived from an EMBL/GenBank/DDBJ whole genome shotgun (WGS) entry which is preliminary data.</text>
</comment>
<dbReference type="EMBL" id="PGOL01040465">
    <property type="protein sequence ID" value="PKI17934.1"/>
    <property type="molecule type" value="Genomic_DNA"/>
</dbReference>
<keyword evidence="2" id="KW-1185">Reference proteome</keyword>